<reference evidence="2" key="1">
    <citation type="submission" date="2016-11" db="UniProtKB">
        <authorList>
            <consortium name="WormBaseParasite"/>
        </authorList>
    </citation>
    <scope>IDENTIFICATION</scope>
</reference>
<keyword evidence="1" id="KW-1185">Reference proteome</keyword>
<evidence type="ECO:0000313" key="2">
    <source>
        <dbReference type="WBParaSite" id="Hba_15379"/>
    </source>
</evidence>
<accession>A0A1I7XCG0</accession>
<dbReference type="Proteomes" id="UP000095283">
    <property type="component" value="Unplaced"/>
</dbReference>
<organism evidence="1 2">
    <name type="scientific">Heterorhabditis bacteriophora</name>
    <name type="common">Entomopathogenic nematode worm</name>
    <dbReference type="NCBI Taxonomy" id="37862"/>
    <lineage>
        <taxon>Eukaryota</taxon>
        <taxon>Metazoa</taxon>
        <taxon>Ecdysozoa</taxon>
        <taxon>Nematoda</taxon>
        <taxon>Chromadorea</taxon>
        <taxon>Rhabditida</taxon>
        <taxon>Rhabditina</taxon>
        <taxon>Rhabditomorpha</taxon>
        <taxon>Strongyloidea</taxon>
        <taxon>Heterorhabditidae</taxon>
        <taxon>Heterorhabditis</taxon>
    </lineage>
</organism>
<name>A0A1I7XCG0_HETBA</name>
<dbReference type="AlphaFoldDB" id="A0A1I7XCG0"/>
<dbReference type="WBParaSite" id="Hba_15379">
    <property type="protein sequence ID" value="Hba_15379"/>
    <property type="gene ID" value="Hba_15379"/>
</dbReference>
<sequence>MREIRNFIRDAYSINNELTAPALCKKIENELGYEVKLTMLKKLRRELGFVYKSTKYSHLIRPTNKEKRIQFCTRMNHLLTAYSLMKPPSVRFEHEDLLCTERSVIS</sequence>
<evidence type="ECO:0000313" key="1">
    <source>
        <dbReference type="Proteomes" id="UP000095283"/>
    </source>
</evidence>
<protein>
    <submittedName>
        <fullName evidence="2">HTH_33 domain-containing protein</fullName>
    </submittedName>
</protein>
<proteinExistence type="predicted"/>